<sequence length="123" mass="14285">MPEETTFDFPANLRQKQLELLELRDEYATFCETLPWSAVPLEGFAKDEATMGPAGQRRVIFEDSPGYTAEQAEREQQLRERLVELSALVRMHRFWSEVPREDRVKARMALKHAHEQLPVSEVA</sequence>
<proteinExistence type="predicted"/>
<organism evidence="1 2">
    <name type="scientific">Streptomyces lutosisoli</name>
    <dbReference type="NCBI Taxonomy" id="2665721"/>
    <lineage>
        <taxon>Bacteria</taxon>
        <taxon>Bacillati</taxon>
        <taxon>Actinomycetota</taxon>
        <taxon>Actinomycetes</taxon>
        <taxon>Kitasatosporales</taxon>
        <taxon>Streptomycetaceae</taxon>
        <taxon>Streptomyces</taxon>
    </lineage>
</organism>
<comment type="caution">
    <text evidence="1">The sequence shown here is derived from an EMBL/GenBank/DDBJ whole genome shotgun (WGS) entry which is preliminary data.</text>
</comment>
<gene>
    <name evidence="1" type="ORF">ACFQZP_40430</name>
</gene>
<evidence type="ECO:0000313" key="1">
    <source>
        <dbReference type="EMBL" id="MFD0287789.1"/>
    </source>
</evidence>
<keyword evidence="2" id="KW-1185">Reference proteome</keyword>
<dbReference type="RefSeq" id="WP_381255818.1">
    <property type="nucleotide sequence ID" value="NZ_JBHTBI010000014.1"/>
</dbReference>
<accession>A0ABW2VY72</accession>
<reference evidence="2" key="1">
    <citation type="journal article" date="2019" name="Int. J. Syst. Evol. Microbiol.">
        <title>The Global Catalogue of Microorganisms (GCM) 10K type strain sequencing project: providing services to taxonomists for standard genome sequencing and annotation.</title>
        <authorList>
            <consortium name="The Broad Institute Genomics Platform"/>
            <consortium name="The Broad Institute Genome Sequencing Center for Infectious Disease"/>
            <person name="Wu L."/>
            <person name="Ma J."/>
        </authorList>
    </citation>
    <scope>NUCLEOTIDE SEQUENCE [LARGE SCALE GENOMIC DNA]</scope>
    <source>
        <strain evidence="2">CGMCC 4.7198</strain>
    </source>
</reference>
<protein>
    <submittedName>
        <fullName evidence="1">Uncharacterized protein</fullName>
    </submittedName>
</protein>
<name>A0ABW2VY72_9ACTN</name>
<evidence type="ECO:0000313" key="2">
    <source>
        <dbReference type="Proteomes" id="UP001596957"/>
    </source>
</evidence>
<dbReference type="EMBL" id="JBHTEC010000004">
    <property type="protein sequence ID" value="MFD0287789.1"/>
    <property type="molecule type" value="Genomic_DNA"/>
</dbReference>
<dbReference type="Proteomes" id="UP001596957">
    <property type="component" value="Unassembled WGS sequence"/>
</dbReference>